<gene>
    <name evidence="1" type="ORF">QNI16_24125</name>
</gene>
<protein>
    <submittedName>
        <fullName evidence="1">Uncharacterized protein</fullName>
    </submittedName>
</protein>
<reference evidence="1" key="1">
    <citation type="submission" date="2023-05" db="EMBL/GenBank/DDBJ databases">
        <authorList>
            <person name="Zhang X."/>
        </authorList>
    </citation>
    <scope>NUCLEOTIDE SEQUENCE</scope>
    <source>
        <strain evidence="1">YF14B1</strain>
    </source>
</reference>
<dbReference type="RefSeq" id="WP_313983704.1">
    <property type="nucleotide sequence ID" value="NZ_JASJOS010000011.1"/>
</dbReference>
<proteinExistence type="predicted"/>
<sequence>MLKIITSALCCFLIVYTVSGQEKRKFPYQDFSYVKVYLIDTLRYEEIRKEMYSPLQPGELASIEKQEISKYFAFFKTIEDRSTIDKLLSVVNNTKNYYIGDCSTVFIIGGLLFYNANNSIVAVIEISPTCHEVFFKPENRAARGQLNKKGKEKWSELLLGLEIYTSHEAVTKAKK</sequence>
<organism evidence="1 2">
    <name type="scientific">Xanthocytophaga flava</name>
    <dbReference type="NCBI Taxonomy" id="3048013"/>
    <lineage>
        <taxon>Bacteria</taxon>
        <taxon>Pseudomonadati</taxon>
        <taxon>Bacteroidota</taxon>
        <taxon>Cytophagia</taxon>
        <taxon>Cytophagales</taxon>
        <taxon>Rhodocytophagaceae</taxon>
        <taxon>Xanthocytophaga</taxon>
    </lineage>
</organism>
<dbReference type="AlphaFoldDB" id="A0AAE3QW37"/>
<evidence type="ECO:0000313" key="2">
    <source>
        <dbReference type="Proteomes" id="UP001241110"/>
    </source>
</evidence>
<evidence type="ECO:0000313" key="1">
    <source>
        <dbReference type="EMBL" id="MDJ1483608.1"/>
    </source>
</evidence>
<dbReference type="EMBL" id="JASJOS010000011">
    <property type="protein sequence ID" value="MDJ1483608.1"/>
    <property type="molecule type" value="Genomic_DNA"/>
</dbReference>
<name>A0AAE3QW37_9BACT</name>
<accession>A0AAE3QW37</accession>
<comment type="caution">
    <text evidence="1">The sequence shown here is derived from an EMBL/GenBank/DDBJ whole genome shotgun (WGS) entry which is preliminary data.</text>
</comment>
<dbReference type="Proteomes" id="UP001241110">
    <property type="component" value="Unassembled WGS sequence"/>
</dbReference>